<feature type="domain" description="HPr kinase/phosphorylase C-terminal" evidence="16">
    <location>
        <begin position="127"/>
        <end position="296"/>
    </location>
</feature>
<dbReference type="CDD" id="cd01918">
    <property type="entry name" value="HprK_C"/>
    <property type="match status" value="1"/>
</dbReference>
<feature type="binding site" evidence="14">
    <location>
        <begin position="150"/>
        <end position="157"/>
    </location>
    <ligand>
        <name>ATP</name>
        <dbReference type="ChEBI" id="CHEBI:30616"/>
    </ligand>
</feature>
<dbReference type="GO" id="GO:0000287">
    <property type="term" value="F:magnesium ion binding"/>
    <property type="evidence" value="ECO:0007669"/>
    <property type="project" value="UniProtKB-UniRule"/>
</dbReference>
<dbReference type="GO" id="GO:0000155">
    <property type="term" value="F:phosphorelay sensor kinase activity"/>
    <property type="evidence" value="ECO:0007669"/>
    <property type="project" value="InterPro"/>
</dbReference>
<evidence type="ECO:0000313" key="18">
    <source>
        <dbReference type="Proteomes" id="UP000076404"/>
    </source>
</evidence>
<dbReference type="Proteomes" id="UP000076404">
    <property type="component" value="Chromosome"/>
</dbReference>
<dbReference type="eggNOG" id="COG1493">
    <property type="taxonomic scope" value="Bacteria"/>
</dbReference>
<dbReference type="SUPFAM" id="SSF53795">
    <property type="entry name" value="PEP carboxykinase-like"/>
    <property type="match status" value="1"/>
</dbReference>
<evidence type="ECO:0000256" key="13">
    <source>
        <dbReference type="ARBA" id="ARBA00047657"/>
    </source>
</evidence>
<comment type="cofactor">
    <cofactor evidence="2 14">
        <name>Mg(2+)</name>
        <dbReference type="ChEBI" id="CHEBI:18420"/>
    </cofactor>
</comment>
<comment type="domain">
    <text evidence="14">The Walker A ATP-binding motif also binds Pi and PPi.</text>
</comment>
<protein>
    <recommendedName>
        <fullName evidence="14">HPr kinase/phosphorylase</fullName>
        <shortName evidence="14">HPrK/P</shortName>
        <ecNumber evidence="14">2.7.11.-</ecNumber>
        <ecNumber evidence="14">2.7.4.-</ecNumber>
    </recommendedName>
    <alternativeName>
        <fullName evidence="14">HPr(Ser) kinase/phosphorylase</fullName>
    </alternativeName>
</protein>
<keyword evidence="5 14" id="KW-0723">Serine/threonine-protein kinase</keyword>
<feature type="binding site" evidence="14">
    <location>
        <position position="199"/>
    </location>
    <ligand>
        <name>Mg(2+)</name>
        <dbReference type="ChEBI" id="CHEBI:18420"/>
    </ligand>
</feature>
<proteinExistence type="inferred from homology"/>
<keyword evidence="10 14" id="KW-0067">ATP-binding</keyword>
<dbReference type="Pfam" id="PF07475">
    <property type="entry name" value="Hpr_kinase_C"/>
    <property type="match status" value="1"/>
</dbReference>
<dbReference type="GO" id="GO:0005524">
    <property type="term" value="F:ATP binding"/>
    <property type="evidence" value="ECO:0007669"/>
    <property type="project" value="UniProtKB-UniRule"/>
</dbReference>
<dbReference type="EC" id="2.7.4.-" evidence="14"/>
<comment type="catalytic activity">
    <reaction evidence="1 14">
        <text>[HPr protein]-L-serine + ATP = [HPr protein]-O-phospho-L-serine + ADP + H(+)</text>
        <dbReference type="Rhea" id="RHEA:46600"/>
        <dbReference type="Rhea" id="RHEA-COMP:11602"/>
        <dbReference type="Rhea" id="RHEA-COMP:11603"/>
        <dbReference type="ChEBI" id="CHEBI:15378"/>
        <dbReference type="ChEBI" id="CHEBI:29999"/>
        <dbReference type="ChEBI" id="CHEBI:30616"/>
        <dbReference type="ChEBI" id="CHEBI:83421"/>
        <dbReference type="ChEBI" id="CHEBI:456216"/>
    </reaction>
</comment>
<keyword evidence="7 14" id="KW-0479">Metal-binding</keyword>
<dbReference type="HAMAP" id="MF_01249">
    <property type="entry name" value="HPr_kinase"/>
    <property type="match status" value="1"/>
</dbReference>
<keyword evidence="9 14" id="KW-0418">Kinase</keyword>
<feature type="active site" description="Proton acceptor; for phosphorylation activity. Proton donor; for dephosphorylation activity" evidence="14">
    <location>
        <position position="174"/>
    </location>
</feature>
<comment type="subunit">
    <text evidence="4 14">Homohexamer.</text>
</comment>
<name>A0A143BNM7_9BACT</name>
<evidence type="ECO:0000256" key="5">
    <source>
        <dbReference type="ARBA" id="ARBA00022527"/>
    </source>
</evidence>
<organism evidence="17 18">
    <name type="scientific">Gemmatimonas phototrophica</name>
    <dbReference type="NCBI Taxonomy" id="1379270"/>
    <lineage>
        <taxon>Bacteria</taxon>
        <taxon>Pseudomonadati</taxon>
        <taxon>Gemmatimonadota</taxon>
        <taxon>Gemmatimonadia</taxon>
        <taxon>Gemmatimonadales</taxon>
        <taxon>Gemmatimonadaceae</taxon>
        <taxon>Gemmatimonas</taxon>
    </lineage>
</organism>
<dbReference type="Gene3D" id="3.40.50.300">
    <property type="entry name" value="P-loop containing nucleotide triphosphate hydrolases"/>
    <property type="match status" value="1"/>
</dbReference>
<dbReference type="STRING" id="1379270.GEMMAAP_07975"/>
<feature type="domain" description="HPr(Ser) kinase/phosphorylase N-terminal" evidence="15">
    <location>
        <begin position="3"/>
        <end position="124"/>
    </location>
</feature>
<dbReference type="NCBIfam" id="TIGR00679">
    <property type="entry name" value="hpr-ser"/>
    <property type="match status" value="1"/>
</dbReference>
<feature type="active site" evidence="14">
    <location>
        <position position="156"/>
    </location>
</feature>
<dbReference type="EMBL" id="CP011454">
    <property type="protein sequence ID" value="AMW06677.1"/>
    <property type="molecule type" value="Genomic_DNA"/>
</dbReference>
<comment type="similarity">
    <text evidence="3 14">Belongs to the HPrK/P family.</text>
</comment>
<keyword evidence="6 14" id="KW-0808">Transferase</keyword>
<dbReference type="FunFam" id="3.40.50.300:FF:000174">
    <property type="entry name" value="HPr kinase/phosphorylase"/>
    <property type="match status" value="1"/>
</dbReference>
<dbReference type="GO" id="GO:0004712">
    <property type="term" value="F:protein serine/threonine/tyrosine kinase activity"/>
    <property type="evidence" value="ECO:0007669"/>
    <property type="project" value="UniProtKB-UniRule"/>
</dbReference>
<keyword evidence="11 14" id="KW-0460">Magnesium</keyword>
<dbReference type="InterPro" id="IPR011104">
    <property type="entry name" value="Hpr_kin/Pase_C"/>
</dbReference>
<evidence type="ECO:0000256" key="4">
    <source>
        <dbReference type="ARBA" id="ARBA00011643"/>
    </source>
</evidence>
<comment type="miscellaneous">
    <text evidence="14">Both phosphorylation and phosphorolysis are carried out by the same active site and suggest a common mechanism for both reactions.</text>
</comment>
<gene>
    <name evidence="14" type="primary">hprK</name>
    <name evidence="17" type="ORF">GEMMAAP_07975</name>
</gene>
<dbReference type="Pfam" id="PF02603">
    <property type="entry name" value="Hpr_kinase_N"/>
    <property type="match status" value="1"/>
</dbReference>
<accession>A0A143BNM7</accession>
<dbReference type="GO" id="GO:0006109">
    <property type="term" value="P:regulation of carbohydrate metabolic process"/>
    <property type="evidence" value="ECO:0007669"/>
    <property type="project" value="UniProtKB-UniRule"/>
</dbReference>
<sequence length="316" mass="35532">MLYEQMKDVLELELLGPATGLDREITSPEASSPGLVLAGYINRFPYQRIQVLGETEITYLQSLDEAQRATNLEQFFGFPIPCAFITKALEPPEPLMRLADDAGMTVLRSRLKTAEFYRLIKPFLADQFAPTTTMHGSLADVYGVGLFFTGKSGIGKSECVLDLVERGHRLVADDLVFVSRRGNDVLIGKGHELQRHFMEIRGVGLLDIPAIFGIHAVRQQKRLEVVVVLEEWDADAQVDRTGLDVQTIDVLGVEIPKITVHLNPGKNITVIAEVIAMNHLLRYYRGYDTATAFNERLIGQMRRKSDVQRYLQEDDE</sequence>
<feature type="region of interest" description="Important for the catalytic mechanism of both phosphorylation and dephosphorylation" evidence="14">
    <location>
        <begin position="198"/>
        <end position="207"/>
    </location>
</feature>
<evidence type="ECO:0000256" key="8">
    <source>
        <dbReference type="ARBA" id="ARBA00022741"/>
    </source>
</evidence>
<evidence type="ECO:0000256" key="7">
    <source>
        <dbReference type="ARBA" id="ARBA00022723"/>
    </source>
</evidence>
<reference evidence="17 18" key="1">
    <citation type="journal article" date="2014" name="Proc. Natl. Acad. Sci. U.S.A.">
        <title>Functional type 2 photosynthetic reaction centers found in the rare bacterial phylum Gemmatimonadetes.</title>
        <authorList>
            <person name="Zeng Y."/>
            <person name="Feng F."/>
            <person name="Medova H."/>
            <person name="Dean J."/>
            <person name="Koblizek M."/>
        </authorList>
    </citation>
    <scope>NUCLEOTIDE SEQUENCE [LARGE SCALE GENOMIC DNA]</scope>
    <source>
        <strain evidence="17 18">AP64</strain>
    </source>
</reference>
<dbReference type="GO" id="GO:0004674">
    <property type="term" value="F:protein serine/threonine kinase activity"/>
    <property type="evidence" value="ECO:0007669"/>
    <property type="project" value="UniProtKB-KW"/>
</dbReference>
<evidence type="ECO:0000259" key="16">
    <source>
        <dbReference type="Pfam" id="PF07475"/>
    </source>
</evidence>
<dbReference type="InterPro" id="IPR011126">
    <property type="entry name" value="Hpr_kin/Pase_Hpr_N"/>
</dbReference>
<reference evidence="17 18" key="2">
    <citation type="journal article" date="2016" name="Environ. Microbiol. Rep.">
        <title>Metagenomic evidence for the presence of phototrophic Gemmatimonadetes bacteria in diverse environments.</title>
        <authorList>
            <person name="Zeng Y."/>
            <person name="Baumbach J."/>
            <person name="Barbosa E.G."/>
            <person name="Azevedo V."/>
            <person name="Zhang C."/>
            <person name="Koblizek M."/>
        </authorList>
    </citation>
    <scope>NUCLEOTIDE SEQUENCE [LARGE SCALE GENOMIC DNA]</scope>
    <source>
        <strain evidence="17 18">AP64</strain>
    </source>
</reference>
<dbReference type="AlphaFoldDB" id="A0A143BNM7"/>
<feature type="active site" evidence="14">
    <location>
        <position position="135"/>
    </location>
</feature>
<keyword evidence="18" id="KW-1185">Reference proteome</keyword>
<evidence type="ECO:0000256" key="9">
    <source>
        <dbReference type="ARBA" id="ARBA00022777"/>
    </source>
</evidence>
<dbReference type="InterPro" id="IPR027417">
    <property type="entry name" value="P-loop_NTPase"/>
</dbReference>
<evidence type="ECO:0000256" key="11">
    <source>
        <dbReference type="ARBA" id="ARBA00022842"/>
    </source>
</evidence>
<feature type="active site" evidence="14">
    <location>
        <position position="240"/>
    </location>
</feature>
<dbReference type="PANTHER" id="PTHR30305:SF1">
    <property type="entry name" value="HPR KINASE_PHOSPHORYLASE"/>
    <property type="match status" value="1"/>
</dbReference>
<feature type="region of interest" description="Important for the catalytic mechanism of dephosphorylation" evidence="14">
    <location>
        <begin position="261"/>
        <end position="266"/>
    </location>
</feature>
<dbReference type="InterPro" id="IPR003755">
    <property type="entry name" value="HPr(Ser)_kin/Pase"/>
</dbReference>
<comment type="function">
    <text evidence="14">Catalyzes the ATP- as well as the pyrophosphate-dependent phosphorylation of a specific serine residue in HPr, a phosphocarrier protein of the phosphoenolpyruvate-dependent sugar phosphotransferase system (PTS). HprK/P also catalyzes the pyrophosphate-producing, inorganic phosphate-dependent dephosphorylation (phosphorolysis) of seryl-phosphorylated HPr (P-Ser-HPr).</text>
</comment>
<evidence type="ECO:0000256" key="14">
    <source>
        <dbReference type="HAMAP-Rule" id="MF_01249"/>
    </source>
</evidence>
<evidence type="ECO:0000256" key="3">
    <source>
        <dbReference type="ARBA" id="ARBA00006883"/>
    </source>
</evidence>
<evidence type="ECO:0000256" key="6">
    <source>
        <dbReference type="ARBA" id="ARBA00022679"/>
    </source>
</evidence>
<feature type="binding site" evidence="14">
    <location>
        <position position="157"/>
    </location>
    <ligand>
        <name>Mg(2+)</name>
        <dbReference type="ChEBI" id="CHEBI:18420"/>
    </ligand>
</feature>
<evidence type="ECO:0000256" key="12">
    <source>
        <dbReference type="ARBA" id="ARBA00023268"/>
    </source>
</evidence>
<dbReference type="Gene3D" id="3.40.1390.20">
    <property type="entry name" value="HprK N-terminal domain-like"/>
    <property type="match status" value="1"/>
</dbReference>
<dbReference type="SUPFAM" id="SSF75138">
    <property type="entry name" value="HprK N-terminal domain-like"/>
    <property type="match status" value="1"/>
</dbReference>
<evidence type="ECO:0000313" key="17">
    <source>
        <dbReference type="EMBL" id="AMW06677.1"/>
    </source>
</evidence>
<dbReference type="KEGG" id="gph:GEMMAAP_07975"/>
<dbReference type="PANTHER" id="PTHR30305">
    <property type="entry name" value="PROTEIN YJDM-RELATED"/>
    <property type="match status" value="1"/>
</dbReference>
<keyword evidence="8 14" id="KW-0547">Nucleotide-binding</keyword>
<keyword evidence="12 14" id="KW-0511">Multifunctional enzyme</keyword>
<dbReference type="EC" id="2.7.11.-" evidence="14"/>
<evidence type="ECO:0000256" key="1">
    <source>
        <dbReference type="ARBA" id="ARBA00001120"/>
    </source>
</evidence>
<evidence type="ECO:0000256" key="2">
    <source>
        <dbReference type="ARBA" id="ARBA00001946"/>
    </source>
</evidence>
<evidence type="ECO:0000256" key="10">
    <source>
        <dbReference type="ARBA" id="ARBA00022840"/>
    </source>
</evidence>
<comment type="catalytic activity">
    <reaction evidence="13 14">
        <text>[HPr protein]-O-phospho-L-serine + phosphate + H(+) = [HPr protein]-L-serine + diphosphate</text>
        <dbReference type="Rhea" id="RHEA:46604"/>
        <dbReference type="Rhea" id="RHEA-COMP:11602"/>
        <dbReference type="Rhea" id="RHEA-COMP:11603"/>
        <dbReference type="ChEBI" id="CHEBI:15378"/>
        <dbReference type="ChEBI" id="CHEBI:29999"/>
        <dbReference type="ChEBI" id="CHEBI:33019"/>
        <dbReference type="ChEBI" id="CHEBI:43474"/>
        <dbReference type="ChEBI" id="CHEBI:83421"/>
    </reaction>
</comment>
<evidence type="ECO:0000259" key="15">
    <source>
        <dbReference type="Pfam" id="PF02603"/>
    </source>
</evidence>
<dbReference type="InterPro" id="IPR028979">
    <property type="entry name" value="Ser_kin/Pase_Hpr-like_N_sf"/>
</dbReference>